<keyword evidence="3" id="KW-1185">Reference proteome</keyword>
<dbReference type="InterPro" id="IPR002347">
    <property type="entry name" value="SDR_fam"/>
</dbReference>
<accession>A0A3D8SZN4</accession>
<proteinExistence type="predicted"/>
<dbReference type="GO" id="GO:0016491">
    <property type="term" value="F:oxidoreductase activity"/>
    <property type="evidence" value="ECO:0007669"/>
    <property type="project" value="UniProtKB-KW"/>
</dbReference>
<name>A0A3D8SZN4_9HELO</name>
<dbReference type="EMBL" id="PDLN01000002">
    <property type="protein sequence ID" value="RDW91775.1"/>
    <property type="molecule type" value="Genomic_DNA"/>
</dbReference>
<dbReference type="AlphaFoldDB" id="A0A3D8SZN4"/>
<reference evidence="2 3" key="1">
    <citation type="journal article" date="2018" name="IMA Fungus">
        <title>IMA Genome-F 9: Draft genome sequence of Annulohypoxylon stygium, Aspergillus mulundensis, Berkeleyomyces basicola (syn. Thielaviopsis basicola), Ceratocystis smalleyi, two Cercospora beticola strains, Coleophoma cylindrospora, Fusarium fracticaudum, Phialophora cf. hyalina, and Morchella septimelata.</title>
        <authorList>
            <person name="Wingfield B.D."/>
            <person name="Bills G.F."/>
            <person name="Dong Y."/>
            <person name="Huang W."/>
            <person name="Nel W.J."/>
            <person name="Swalarsk-Parry B.S."/>
            <person name="Vaghefi N."/>
            <person name="Wilken P.M."/>
            <person name="An Z."/>
            <person name="de Beer Z.W."/>
            <person name="De Vos L."/>
            <person name="Chen L."/>
            <person name="Duong T.A."/>
            <person name="Gao Y."/>
            <person name="Hammerbacher A."/>
            <person name="Kikkert J.R."/>
            <person name="Li Y."/>
            <person name="Li H."/>
            <person name="Li K."/>
            <person name="Li Q."/>
            <person name="Liu X."/>
            <person name="Ma X."/>
            <person name="Naidoo K."/>
            <person name="Pethybridge S.J."/>
            <person name="Sun J."/>
            <person name="Steenkamp E.T."/>
            <person name="van der Nest M.A."/>
            <person name="van Wyk S."/>
            <person name="Wingfield M.J."/>
            <person name="Xiong C."/>
            <person name="Yue Q."/>
            <person name="Zhang X."/>
        </authorList>
    </citation>
    <scope>NUCLEOTIDE SEQUENCE [LARGE SCALE GENOMIC DNA]</scope>
    <source>
        <strain evidence="2 3">BP5796</strain>
    </source>
</reference>
<evidence type="ECO:0000313" key="2">
    <source>
        <dbReference type="EMBL" id="RDW91775.1"/>
    </source>
</evidence>
<evidence type="ECO:0000256" key="1">
    <source>
        <dbReference type="ARBA" id="ARBA00023002"/>
    </source>
</evidence>
<dbReference type="PANTHER" id="PTHR43157:SF31">
    <property type="entry name" value="PHOSPHATIDYLINOSITOL-GLYCAN BIOSYNTHESIS CLASS F PROTEIN"/>
    <property type="match status" value="1"/>
</dbReference>
<evidence type="ECO:0000313" key="3">
    <source>
        <dbReference type="Proteomes" id="UP000256328"/>
    </source>
</evidence>
<dbReference type="PANTHER" id="PTHR43157">
    <property type="entry name" value="PHOSPHATIDYLINOSITOL-GLYCAN BIOSYNTHESIS CLASS F PROTEIN-RELATED"/>
    <property type="match status" value="1"/>
</dbReference>
<gene>
    <name evidence="2" type="ORF">BP5796_01169</name>
</gene>
<dbReference type="InterPro" id="IPR036291">
    <property type="entry name" value="NAD(P)-bd_dom_sf"/>
</dbReference>
<comment type="caution">
    <text evidence="2">The sequence shown here is derived from an EMBL/GenBank/DDBJ whole genome shotgun (WGS) entry which is preliminary data.</text>
</comment>
<keyword evidence="1" id="KW-0560">Oxidoreductase</keyword>
<dbReference type="Proteomes" id="UP000256328">
    <property type="component" value="Unassembled WGS sequence"/>
</dbReference>
<dbReference type="Pfam" id="PF00106">
    <property type="entry name" value="adh_short"/>
    <property type="match status" value="1"/>
</dbReference>
<organism evidence="2 3">
    <name type="scientific">Coleophoma crateriformis</name>
    <dbReference type="NCBI Taxonomy" id="565419"/>
    <lineage>
        <taxon>Eukaryota</taxon>
        <taxon>Fungi</taxon>
        <taxon>Dikarya</taxon>
        <taxon>Ascomycota</taxon>
        <taxon>Pezizomycotina</taxon>
        <taxon>Leotiomycetes</taxon>
        <taxon>Helotiales</taxon>
        <taxon>Dermateaceae</taxon>
        <taxon>Coleophoma</taxon>
    </lineage>
</organism>
<dbReference type="PRINTS" id="PR00081">
    <property type="entry name" value="GDHRDH"/>
</dbReference>
<dbReference type="SUPFAM" id="SSF51735">
    <property type="entry name" value="NAD(P)-binding Rossmann-fold domains"/>
    <property type="match status" value="1"/>
</dbReference>
<dbReference type="Gene3D" id="3.40.50.720">
    <property type="entry name" value="NAD(P)-binding Rossmann-like Domain"/>
    <property type="match status" value="1"/>
</dbReference>
<protein>
    <submittedName>
        <fullName evidence="2">NAD(P)-binding protein-8</fullName>
    </submittedName>
</protein>
<sequence length="350" mass="38263">MSPAVAFDITPEKEASLRQYLYRQFFVTPPAISRHDVDLSGKTAIVTGSNAGLGLECARQLLDLGISKLILAVRDESKGEAAREVLLQGRKLNASAIEVWKLDLSSYDSITRFAERANDLENLDIALLNAGVYKVELTINPKTGFEEDVQVNCVSTALLTLLLLPIVNKKRSGTAPGRITIVSSDTAGWAKFLERGSDPLLKAFKTNELKWNMQERYSTSKLLTQLFLSQLATHVAPSIVTVDSANPGFCYGSGLQRDGNGTVLGFVVRVVTRIIGRPVTIGARPLVAAAVKFGDEVHGQYVEDCKIRPMAPILYTPEGERVAKKLWDELMNELAFADVRSIVSGLEKQA</sequence>
<dbReference type="OrthoDB" id="542013at2759"/>